<feature type="domain" description="Capsule synthesis protein CapA" evidence="2">
    <location>
        <begin position="24"/>
        <end position="265"/>
    </location>
</feature>
<dbReference type="SMART" id="SM00854">
    <property type="entry name" value="PGA_cap"/>
    <property type="match status" value="1"/>
</dbReference>
<dbReference type="InterPro" id="IPR052169">
    <property type="entry name" value="CW_Biosynth-Accessory"/>
</dbReference>
<name>A0ABS9CD74_9BACT</name>
<reference evidence="3 4" key="1">
    <citation type="submission" date="2020-12" db="EMBL/GenBank/DDBJ databases">
        <title>Whole genome sequences of gut porcine anaerobes.</title>
        <authorList>
            <person name="Kubasova T."/>
            <person name="Jahodarova E."/>
            <person name="Rychlik I."/>
        </authorList>
    </citation>
    <scope>NUCLEOTIDE SEQUENCE [LARGE SCALE GENOMIC DNA]</scope>
    <source>
        <strain evidence="3 4">An925</strain>
    </source>
</reference>
<dbReference type="SUPFAM" id="SSF56300">
    <property type="entry name" value="Metallo-dependent phosphatases"/>
    <property type="match status" value="1"/>
</dbReference>
<sequence>MFRLLLTLTIWAGHSLTCLSASLTIALTGDIMMGTTYPTPRLPRGDGKYLFRDTRDILRQADLAVGNLEGTLCDKGETRKEGKANNYAFRTPTSYAWWLKDAGYDFVSMANNHSFDFGIEGVISTEHALRQQGIAFAGIAGRSETAVVMRQGVRIGLCALGHNSYTVSHLDLKKVGKLLKQLRQQCDIIIVSFHGGAEGTAQSHVPNGMEGFLGERRGALRQLAHYCIDHGADVVYGHGPHVVRGIEVYKGRFIAYSLGNFCTPFGISLQGVSGYAPIVTVTIDHKGRFQKGRIYSFIQSYGAGPRKQDGKRFLVAHQMKALSETDFPHSDAWIDLRGNIGLIRYTRRSLTTI</sequence>
<keyword evidence="4" id="KW-1185">Reference proteome</keyword>
<protein>
    <submittedName>
        <fullName evidence="3">CapA family protein</fullName>
    </submittedName>
</protein>
<dbReference type="InterPro" id="IPR029052">
    <property type="entry name" value="Metallo-depent_PP-like"/>
</dbReference>
<dbReference type="EMBL" id="JADYTN010000004">
    <property type="protein sequence ID" value="MCF2563055.1"/>
    <property type="molecule type" value="Genomic_DNA"/>
</dbReference>
<gene>
    <name evidence="3" type="ORF">I6E12_02880</name>
</gene>
<proteinExistence type="inferred from homology"/>
<evidence type="ECO:0000256" key="1">
    <source>
        <dbReference type="ARBA" id="ARBA00005662"/>
    </source>
</evidence>
<accession>A0ABS9CD74</accession>
<dbReference type="InterPro" id="IPR019079">
    <property type="entry name" value="Capsule_synth_CapA"/>
</dbReference>
<dbReference type="PANTHER" id="PTHR33393:SF11">
    <property type="entry name" value="POLYGLUTAMINE SYNTHESIS ACCESSORY PROTEIN RV0574C-RELATED"/>
    <property type="match status" value="1"/>
</dbReference>
<dbReference type="Proteomes" id="UP001200470">
    <property type="component" value="Unassembled WGS sequence"/>
</dbReference>
<comment type="similarity">
    <text evidence="1">Belongs to the CapA family.</text>
</comment>
<evidence type="ECO:0000259" key="2">
    <source>
        <dbReference type="SMART" id="SM00854"/>
    </source>
</evidence>
<organism evidence="3 4">
    <name type="scientific">Xylanibacter brevis</name>
    <dbReference type="NCBI Taxonomy" id="83231"/>
    <lineage>
        <taxon>Bacteria</taxon>
        <taxon>Pseudomonadati</taxon>
        <taxon>Bacteroidota</taxon>
        <taxon>Bacteroidia</taxon>
        <taxon>Bacteroidales</taxon>
        <taxon>Prevotellaceae</taxon>
        <taxon>Xylanibacter</taxon>
    </lineage>
</organism>
<dbReference type="PANTHER" id="PTHR33393">
    <property type="entry name" value="POLYGLUTAMINE SYNTHESIS ACCESSORY PROTEIN RV0574C-RELATED"/>
    <property type="match status" value="1"/>
</dbReference>
<comment type="caution">
    <text evidence="3">The sequence shown here is derived from an EMBL/GenBank/DDBJ whole genome shotgun (WGS) entry which is preliminary data.</text>
</comment>
<dbReference type="RefSeq" id="WP_301637505.1">
    <property type="nucleotide sequence ID" value="NZ_JADYTN010000004.1"/>
</dbReference>
<evidence type="ECO:0000313" key="4">
    <source>
        <dbReference type="Proteomes" id="UP001200470"/>
    </source>
</evidence>
<evidence type="ECO:0000313" key="3">
    <source>
        <dbReference type="EMBL" id="MCF2563055.1"/>
    </source>
</evidence>
<dbReference type="CDD" id="cd07381">
    <property type="entry name" value="MPP_CapA"/>
    <property type="match status" value="1"/>
</dbReference>
<dbReference type="Gene3D" id="3.60.21.10">
    <property type="match status" value="1"/>
</dbReference>
<dbReference type="Pfam" id="PF09587">
    <property type="entry name" value="PGA_cap"/>
    <property type="match status" value="1"/>
</dbReference>